<accession>A0ABU9G168</accession>
<name>A0ABU9G168_9GAMM</name>
<protein>
    <submittedName>
        <fullName evidence="2">Uncharacterized protein</fullName>
    </submittedName>
</protein>
<organism evidence="2 3">
    <name type="scientific">Marinomonas arenicola</name>
    <dbReference type="NCBI Taxonomy" id="569601"/>
    <lineage>
        <taxon>Bacteria</taxon>
        <taxon>Pseudomonadati</taxon>
        <taxon>Pseudomonadota</taxon>
        <taxon>Gammaproteobacteria</taxon>
        <taxon>Oceanospirillales</taxon>
        <taxon>Oceanospirillaceae</taxon>
        <taxon>Marinomonas</taxon>
    </lineage>
</organism>
<feature type="region of interest" description="Disordered" evidence="1">
    <location>
        <begin position="34"/>
        <end position="57"/>
    </location>
</feature>
<reference evidence="2 3" key="1">
    <citation type="submission" date="2024-02" db="EMBL/GenBank/DDBJ databases">
        <title>Bacteria isolated from the canopy kelp, Nereocystis luetkeana.</title>
        <authorList>
            <person name="Pfister C.A."/>
            <person name="Younker I.T."/>
            <person name="Light S.H."/>
        </authorList>
    </citation>
    <scope>NUCLEOTIDE SEQUENCE [LARGE SCALE GENOMIC DNA]</scope>
    <source>
        <strain evidence="2 3">TI.4.07</strain>
    </source>
</reference>
<keyword evidence="3" id="KW-1185">Reference proteome</keyword>
<evidence type="ECO:0000256" key="1">
    <source>
        <dbReference type="SAM" id="MobiDB-lite"/>
    </source>
</evidence>
<dbReference type="RefSeq" id="WP_341565937.1">
    <property type="nucleotide sequence ID" value="NZ_JBAKAR010000001.1"/>
</dbReference>
<dbReference type="EMBL" id="JBAKAR010000001">
    <property type="protein sequence ID" value="MEL0611518.1"/>
    <property type="molecule type" value="Genomic_DNA"/>
</dbReference>
<comment type="caution">
    <text evidence="2">The sequence shown here is derived from an EMBL/GenBank/DDBJ whole genome shotgun (WGS) entry which is preliminary data.</text>
</comment>
<evidence type="ECO:0000313" key="3">
    <source>
        <dbReference type="Proteomes" id="UP001379949"/>
    </source>
</evidence>
<evidence type="ECO:0000313" key="2">
    <source>
        <dbReference type="EMBL" id="MEL0611518.1"/>
    </source>
</evidence>
<dbReference type="Proteomes" id="UP001379949">
    <property type="component" value="Unassembled WGS sequence"/>
</dbReference>
<gene>
    <name evidence="2" type="ORF">V6242_00055</name>
</gene>
<proteinExistence type="predicted"/>
<sequence>MAPMYWVTLKTAFSLSDSRRTSVHADLQCDTQTSNAVGRMKRGTSENPTFHGDRATPRRSTDFTVYMHNENCVFNCQIPVVPPSMLTYDVTREPSTP</sequence>